<evidence type="ECO:0000313" key="6">
    <source>
        <dbReference type="Proteomes" id="UP000823561"/>
    </source>
</evidence>
<dbReference type="InterPro" id="IPR026676">
    <property type="entry name" value="SYCE1"/>
</dbReference>
<accession>A0AAV6FR23</accession>
<feature type="coiled-coil region" evidence="4">
    <location>
        <begin position="28"/>
        <end position="125"/>
    </location>
</feature>
<keyword evidence="3" id="KW-0469">Meiosis</keyword>
<organism evidence="5 6">
    <name type="scientific">Alosa alosa</name>
    <name type="common">allis shad</name>
    <dbReference type="NCBI Taxonomy" id="278164"/>
    <lineage>
        <taxon>Eukaryota</taxon>
        <taxon>Metazoa</taxon>
        <taxon>Chordata</taxon>
        <taxon>Craniata</taxon>
        <taxon>Vertebrata</taxon>
        <taxon>Euteleostomi</taxon>
        <taxon>Actinopterygii</taxon>
        <taxon>Neopterygii</taxon>
        <taxon>Teleostei</taxon>
        <taxon>Clupei</taxon>
        <taxon>Clupeiformes</taxon>
        <taxon>Clupeoidei</taxon>
        <taxon>Clupeidae</taxon>
        <taxon>Alosa</taxon>
    </lineage>
</organism>
<reference evidence="5" key="1">
    <citation type="submission" date="2020-10" db="EMBL/GenBank/DDBJ databases">
        <title>Chromosome-scale genome assembly of the Allis shad, Alosa alosa.</title>
        <authorList>
            <person name="Margot Z."/>
            <person name="Christophe K."/>
            <person name="Cabau C."/>
            <person name="Louis A."/>
            <person name="Berthelot C."/>
            <person name="Parey E."/>
            <person name="Roest Crollius H."/>
            <person name="Montfort J."/>
            <person name="Robinson-Rechavi M."/>
            <person name="Bucao C."/>
            <person name="Bouchez O."/>
            <person name="Gislard M."/>
            <person name="Lluch J."/>
            <person name="Milhes M."/>
            <person name="Lampietro C."/>
            <person name="Lopez Roques C."/>
            <person name="Donnadieu C."/>
            <person name="Braasch I."/>
            <person name="Desvignes T."/>
            <person name="Postlethwait J."/>
            <person name="Bobe J."/>
            <person name="Guiguen Y."/>
        </authorList>
    </citation>
    <scope>NUCLEOTIDE SEQUENCE</scope>
    <source>
        <strain evidence="5">M-15738</strain>
        <tissue evidence="5">Blood</tissue>
    </source>
</reference>
<dbReference type="Pfam" id="PF15233">
    <property type="entry name" value="SYCE1"/>
    <property type="match status" value="1"/>
</dbReference>
<evidence type="ECO:0000313" key="5">
    <source>
        <dbReference type="EMBL" id="KAG5265155.1"/>
    </source>
</evidence>
<protein>
    <recommendedName>
        <fullName evidence="7">Synaptonemal complex central element protein 1</fullName>
    </recommendedName>
</protein>
<keyword evidence="2 4" id="KW-0175">Coiled coil</keyword>
<name>A0AAV6FR23_9TELE</name>
<evidence type="ECO:0008006" key="7">
    <source>
        <dbReference type="Google" id="ProtNLM"/>
    </source>
</evidence>
<dbReference type="EMBL" id="JADWDJ010000020">
    <property type="protein sequence ID" value="KAG5265155.1"/>
    <property type="molecule type" value="Genomic_DNA"/>
</dbReference>
<evidence type="ECO:0000256" key="1">
    <source>
        <dbReference type="ARBA" id="ARBA00010094"/>
    </source>
</evidence>
<evidence type="ECO:0000256" key="2">
    <source>
        <dbReference type="ARBA" id="ARBA00023054"/>
    </source>
</evidence>
<keyword evidence="6" id="KW-1185">Reference proteome</keyword>
<dbReference type="AlphaFoldDB" id="A0AAV6FR23"/>
<dbReference type="GO" id="GO:0007130">
    <property type="term" value="P:synaptonemal complex assembly"/>
    <property type="evidence" value="ECO:0007669"/>
    <property type="project" value="InterPro"/>
</dbReference>
<dbReference type="PANTHER" id="PTHR21731">
    <property type="entry name" value="SYNAPTONEMAL COMPLEX CENTRAL ELEMENT PROTEIN 1-LIKE"/>
    <property type="match status" value="1"/>
</dbReference>
<gene>
    <name evidence="5" type="ORF">AALO_G00262000</name>
</gene>
<dbReference type="PANTHER" id="PTHR21731:SF1">
    <property type="entry name" value="SYNAPTONEMAL COMPLEX CENTRAL ELEMENT PROTEIN 1-LIKE"/>
    <property type="match status" value="1"/>
</dbReference>
<dbReference type="Proteomes" id="UP000823561">
    <property type="component" value="Chromosome 20"/>
</dbReference>
<proteinExistence type="inferred from homology"/>
<comment type="similarity">
    <text evidence="1">Belongs to the SYCE family.</text>
</comment>
<evidence type="ECO:0000256" key="3">
    <source>
        <dbReference type="ARBA" id="ARBA00023254"/>
    </source>
</evidence>
<sequence>MSSSAGFSLDDILMKLSLKQENGKEPKVEDLVVKLRRLQQAKRTLEEELWEVQKIKGVLEQEEEALCSEAFQLDVVLKEKQEAHRVLQFKCEELDQESQRKQEQNKQKEELVEQYRYRIQEATLKHRKTRMKFENQLQQLMVQHKSLFSMFTPQRLPAEIITAENATAQLLKAEKHRMEQLAQQQEELSDIYNGAVPRDNELLTTAV</sequence>
<dbReference type="GO" id="GO:0000795">
    <property type="term" value="C:synaptonemal complex"/>
    <property type="evidence" value="ECO:0007669"/>
    <property type="project" value="InterPro"/>
</dbReference>
<comment type="caution">
    <text evidence="5">The sequence shown here is derived from an EMBL/GenBank/DDBJ whole genome shotgun (WGS) entry which is preliminary data.</text>
</comment>
<evidence type="ECO:0000256" key="4">
    <source>
        <dbReference type="SAM" id="Coils"/>
    </source>
</evidence>